<comment type="catalytic activity">
    <reaction evidence="8 9">
        <text>alpha-D-glucose 6-phosphate = beta-D-fructose 6-phosphate</text>
        <dbReference type="Rhea" id="RHEA:11816"/>
        <dbReference type="ChEBI" id="CHEBI:57634"/>
        <dbReference type="ChEBI" id="CHEBI:58225"/>
        <dbReference type="EC" id="5.3.1.9"/>
    </reaction>
</comment>
<dbReference type="HAMAP" id="MF_00473">
    <property type="entry name" value="G6P_isomerase"/>
    <property type="match status" value="1"/>
</dbReference>
<dbReference type="CDD" id="cd05015">
    <property type="entry name" value="SIS_PGI_1"/>
    <property type="match status" value="1"/>
</dbReference>
<dbReference type="GO" id="GO:0004347">
    <property type="term" value="F:glucose-6-phosphate isomerase activity"/>
    <property type="evidence" value="ECO:0007669"/>
    <property type="project" value="UniProtKB-EC"/>
</dbReference>
<dbReference type="PANTHER" id="PTHR11469">
    <property type="entry name" value="GLUCOSE-6-PHOSPHATE ISOMERASE"/>
    <property type="match status" value="1"/>
</dbReference>
<evidence type="ECO:0000256" key="5">
    <source>
        <dbReference type="ARBA" id="ARBA00022432"/>
    </source>
</evidence>
<dbReference type="Proteomes" id="UP000887561">
    <property type="component" value="Unplaced"/>
</dbReference>
<dbReference type="EC" id="5.3.1.9" evidence="3 9"/>
<keyword evidence="6 9" id="KW-0324">Glycolysis</keyword>
<dbReference type="GO" id="GO:0048029">
    <property type="term" value="F:monosaccharide binding"/>
    <property type="evidence" value="ECO:0007669"/>
    <property type="project" value="TreeGrafter"/>
</dbReference>
<dbReference type="Pfam" id="PF00342">
    <property type="entry name" value="PGI"/>
    <property type="match status" value="1"/>
</dbReference>
<evidence type="ECO:0000256" key="7">
    <source>
        <dbReference type="ARBA" id="ARBA00023235"/>
    </source>
</evidence>
<dbReference type="AlphaFoldDB" id="A0A915LZV1"/>
<organism evidence="10 11">
    <name type="scientific">Meloidogyne javanica</name>
    <name type="common">Root-knot nematode worm</name>
    <dbReference type="NCBI Taxonomy" id="6303"/>
    <lineage>
        <taxon>Eukaryota</taxon>
        <taxon>Metazoa</taxon>
        <taxon>Ecdysozoa</taxon>
        <taxon>Nematoda</taxon>
        <taxon>Chromadorea</taxon>
        <taxon>Rhabditida</taxon>
        <taxon>Tylenchina</taxon>
        <taxon>Tylenchomorpha</taxon>
        <taxon>Tylenchoidea</taxon>
        <taxon>Meloidogynidae</taxon>
        <taxon>Meloidogyninae</taxon>
        <taxon>Meloidogyne</taxon>
        <taxon>Meloidogyne incognita group</taxon>
    </lineage>
</organism>
<evidence type="ECO:0000256" key="8">
    <source>
        <dbReference type="ARBA" id="ARBA00029321"/>
    </source>
</evidence>
<proteinExistence type="inferred from homology"/>
<dbReference type="GO" id="GO:0006094">
    <property type="term" value="P:gluconeogenesis"/>
    <property type="evidence" value="ECO:0007669"/>
    <property type="project" value="UniProtKB-KW"/>
</dbReference>
<dbReference type="InterPro" id="IPR023096">
    <property type="entry name" value="G6P_Isomerase_C"/>
</dbReference>
<protein>
    <recommendedName>
        <fullName evidence="4 9">Glucose-6-phosphate isomerase</fullName>
        <ecNumber evidence="3 9">5.3.1.9</ecNumber>
    </recommendedName>
</protein>
<dbReference type="FunFam" id="3.40.50.10490:FF:000004">
    <property type="entry name" value="Glucose-6-phosphate isomerase"/>
    <property type="match status" value="1"/>
</dbReference>
<keyword evidence="7 9" id="KW-0413">Isomerase</keyword>
<dbReference type="InterPro" id="IPR001672">
    <property type="entry name" value="G6P_Isomerase"/>
</dbReference>
<sequence length="595" mass="66884">MTSPITGLAENGAFRTLADQSREINMMQEFKSDPKRAEKFALKLLNSNGGLQLYFDFSKNIIDDSKFKQLIDIVVRTFLSRSYQKRLLISEGEFEYLSPFYSNQLFDFCIVKWLSQHLMHARQANVEQWRDKMFSGEHINFTEGRSVLHVALRNRENKPIFVDGKDVMPDVNAVLKHMKEFCDQIISGQWTGYTGEKITDVVNIGIGGSDLGPLMVTEALKFYQKGPNVHFVSNIDGTHLAEVLKKVNPATVLFIIASKTFTTQETITNAESAPGDAKHVAKHFVALSTNATRVKEFGISEENMFEFWDWVGGRYSLWSAIGLSIAVHIGFENFEQLLDGAFLVDKHFCQTPLESNIPVVLAVLGILYINLHKAETHALLPYDQYMHRFAAYFQQGDMESNGKSVLRNGSGTLLQTGPIVWGEPGTNGQHAFYQLIHQGKHIIPCDFIAPIQSLNPISGGLHHTILLANFLAQTEALMKGKSSEEVESELKQSGMDETKIKEILPHKVFEGNRPTNTLLLPKITPNTLGSLIAIYEHKIFVQGIIWGINSFDHVELGKQLAKVIQSELQKEDNEPITTHDSSTNALINLIKNYKD</sequence>
<comment type="similarity">
    <text evidence="2 9">Belongs to the GPI family.</text>
</comment>
<dbReference type="GO" id="GO:0097367">
    <property type="term" value="F:carbohydrate derivative binding"/>
    <property type="evidence" value="ECO:0007669"/>
    <property type="project" value="InterPro"/>
</dbReference>
<evidence type="ECO:0000256" key="1">
    <source>
        <dbReference type="ARBA" id="ARBA00004926"/>
    </source>
</evidence>
<evidence type="ECO:0000313" key="11">
    <source>
        <dbReference type="WBParaSite" id="scaffold20817_cov161.g19568"/>
    </source>
</evidence>
<accession>A0A915LZV1</accession>
<evidence type="ECO:0000256" key="9">
    <source>
        <dbReference type="RuleBase" id="RU000612"/>
    </source>
</evidence>
<dbReference type="GO" id="GO:0051156">
    <property type="term" value="P:glucose 6-phosphate metabolic process"/>
    <property type="evidence" value="ECO:0007669"/>
    <property type="project" value="TreeGrafter"/>
</dbReference>
<reference evidence="11" key="1">
    <citation type="submission" date="2022-11" db="UniProtKB">
        <authorList>
            <consortium name="WormBaseParasite"/>
        </authorList>
    </citation>
    <scope>IDENTIFICATION</scope>
</reference>
<comment type="pathway">
    <text evidence="1 9">Carbohydrate degradation; glycolysis; D-glyceraldehyde 3-phosphate and glycerone phosphate from D-glucose: step 2/4.</text>
</comment>
<evidence type="ECO:0000256" key="4">
    <source>
        <dbReference type="ARBA" id="ARBA00018388"/>
    </source>
</evidence>
<dbReference type="PANTHER" id="PTHR11469:SF1">
    <property type="entry name" value="GLUCOSE-6-PHOSPHATE ISOMERASE"/>
    <property type="match status" value="1"/>
</dbReference>
<name>A0A915LZV1_MELJA</name>
<evidence type="ECO:0000256" key="3">
    <source>
        <dbReference type="ARBA" id="ARBA00011952"/>
    </source>
</evidence>
<dbReference type="Gene3D" id="1.10.1390.10">
    <property type="match status" value="1"/>
</dbReference>
<dbReference type="PROSITE" id="PS00765">
    <property type="entry name" value="P_GLUCOSE_ISOMERASE_1"/>
    <property type="match status" value="1"/>
</dbReference>
<dbReference type="InterPro" id="IPR035476">
    <property type="entry name" value="SIS_PGI_1"/>
</dbReference>
<dbReference type="InterPro" id="IPR046348">
    <property type="entry name" value="SIS_dom_sf"/>
</dbReference>
<evidence type="ECO:0000256" key="2">
    <source>
        <dbReference type="ARBA" id="ARBA00006604"/>
    </source>
</evidence>
<dbReference type="Gene3D" id="3.40.50.10490">
    <property type="entry name" value="Glucose-6-phosphate isomerase like protein, domain 1"/>
    <property type="match status" value="3"/>
</dbReference>
<dbReference type="GO" id="GO:0006096">
    <property type="term" value="P:glycolytic process"/>
    <property type="evidence" value="ECO:0007669"/>
    <property type="project" value="UniProtKB-KW"/>
</dbReference>
<evidence type="ECO:0000313" key="10">
    <source>
        <dbReference type="Proteomes" id="UP000887561"/>
    </source>
</evidence>
<dbReference type="InterPro" id="IPR035482">
    <property type="entry name" value="SIS_PGI_2"/>
</dbReference>
<dbReference type="CDD" id="cd05016">
    <property type="entry name" value="SIS_PGI_2"/>
    <property type="match status" value="1"/>
</dbReference>
<keyword evidence="10" id="KW-1185">Reference proteome</keyword>
<dbReference type="PRINTS" id="PR00662">
    <property type="entry name" value="G6PISOMERASE"/>
</dbReference>
<dbReference type="InterPro" id="IPR018189">
    <property type="entry name" value="Phosphoglucose_isomerase_CS"/>
</dbReference>
<dbReference type="GO" id="GO:0005829">
    <property type="term" value="C:cytosol"/>
    <property type="evidence" value="ECO:0007669"/>
    <property type="project" value="TreeGrafter"/>
</dbReference>
<dbReference type="WBParaSite" id="scaffold20817_cov161.g19568">
    <property type="protein sequence ID" value="scaffold20817_cov161.g19568"/>
    <property type="gene ID" value="scaffold20817_cov161.g19568"/>
</dbReference>
<dbReference type="SUPFAM" id="SSF53697">
    <property type="entry name" value="SIS domain"/>
    <property type="match status" value="1"/>
</dbReference>
<evidence type="ECO:0000256" key="6">
    <source>
        <dbReference type="ARBA" id="ARBA00023152"/>
    </source>
</evidence>
<dbReference type="PROSITE" id="PS51463">
    <property type="entry name" value="P_GLUCOSE_ISOMERASE_3"/>
    <property type="match status" value="1"/>
</dbReference>
<dbReference type="NCBIfam" id="NF001211">
    <property type="entry name" value="PRK00179.1"/>
    <property type="match status" value="1"/>
</dbReference>
<keyword evidence="5 9" id="KW-0312">Gluconeogenesis</keyword>